<gene>
    <name evidence="2" type="primary">Bm8982</name>
    <name evidence="2" type="ORF">BM_Bm8982</name>
</gene>
<reference evidence="2" key="1">
    <citation type="journal article" date="2007" name="Science">
        <title>Draft genome of the filarial nematode parasite Brugia malayi.</title>
        <authorList>
            <person name="Ghedin E."/>
            <person name="Wang S."/>
            <person name="Spiro D."/>
            <person name="Caler E."/>
            <person name="Zhao Q."/>
            <person name="Crabtree J."/>
            <person name="Allen J.E."/>
            <person name="Delcher A.L."/>
            <person name="Guiliano D.B."/>
            <person name="Miranda-Saavedra D."/>
            <person name="Angiuoli S.V."/>
            <person name="Creasy T."/>
            <person name="Amedeo P."/>
            <person name="Haas B."/>
            <person name="El-Sayed N.M."/>
            <person name="Wortman J.R."/>
            <person name="Feldblyum T."/>
            <person name="Tallon L."/>
            <person name="Schatz M."/>
            <person name="Shumway M."/>
            <person name="Koo H."/>
            <person name="Salzberg S.L."/>
            <person name="Schobel S."/>
            <person name="Pertea M."/>
            <person name="Pop M."/>
            <person name="White O."/>
            <person name="Barton G.J."/>
            <person name="Carlow C.K."/>
            <person name="Crawford M.J."/>
            <person name="Daub J."/>
            <person name="Dimmic M.W."/>
            <person name="Estes C.F."/>
            <person name="Foster J.M."/>
            <person name="Ganatra M."/>
            <person name="Gregory W.F."/>
            <person name="Johnson N.M."/>
            <person name="Jin J."/>
            <person name="Komuniecki R."/>
            <person name="Korf I."/>
            <person name="Kumar S."/>
            <person name="Laney S."/>
            <person name="Li B.W."/>
            <person name="Li W."/>
            <person name="Lindblom T.H."/>
            <person name="Lustigman S."/>
            <person name="Ma D."/>
            <person name="Maina C.V."/>
            <person name="Martin D.M."/>
            <person name="McCarter J.P."/>
            <person name="McReynolds L."/>
            <person name="Mitreva M."/>
            <person name="Nutman T.B."/>
            <person name="Parkinson J."/>
            <person name="Peregrin-Alvarez J.M."/>
            <person name="Poole C."/>
            <person name="Ren Q."/>
            <person name="Saunders L."/>
            <person name="Sluder A.E."/>
            <person name="Smith K."/>
            <person name="Stanke M."/>
            <person name="Unnasch T.R."/>
            <person name="Ware J."/>
            <person name="Wei A.D."/>
            <person name="Weil G."/>
            <person name="Williams D.J."/>
            <person name="Zhang Y."/>
            <person name="Williams S.A."/>
            <person name="Fraser-Liggett C."/>
            <person name="Slatko B."/>
            <person name="Blaxter M.L."/>
            <person name="Scott A.L."/>
        </authorList>
    </citation>
    <scope>NUCLEOTIDE SEQUENCE</scope>
    <source>
        <strain evidence="2">FR3</strain>
    </source>
</reference>
<name>A0A1I9G8D9_BRUMA</name>
<dbReference type="InterPro" id="IPR046939">
    <property type="entry name" value="TPPII_C_sf"/>
</dbReference>
<protein>
    <submittedName>
        <fullName evidence="2">Bm8982</fullName>
    </submittedName>
</protein>
<dbReference type="AlphaFoldDB" id="A0A1I9G8D9"/>
<dbReference type="Pfam" id="PF12583">
    <property type="entry name" value="TPPII_C"/>
    <property type="match status" value="1"/>
</dbReference>
<dbReference type="Gene3D" id="1.25.40.710">
    <property type="match status" value="1"/>
</dbReference>
<evidence type="ECO:0000259" key="1">
    <source>
        <dbReference type="Pfam" id="PF12583"/>
    </source>
</evidence>
<feature type="domain" description="Tripeptidyl peptidase II C-terminal" evidence="1">
    <location>
        <begin position="79"/>
        <end position="130"/>
    </location>
</feature>
<dbReference type="InterPro" id="IPR022232">
    <property type="entry name" value="TPPII_C_art"/>
</dbReference>
<reference evidence="2" key="2">
    <citation type="submission" date="2012-12" db="EMBL/GenBank/DDBJ databases">
        <authorList>
            <consortium name="WormBase Consortium"/>
            <person name="Ghedin E."/>
            <person name="Paulini M."/>
        </authorList>
    </citation>
    <scope>NUCLEOTIDE SEQUENCE</scope>
    <source>
        <strain evidence="2">FR3</strain>
    </source>
</reference>
<accession>A0A1I9G8D9</accession>
<evidence type="ECO:0000313" key="2">
    <source>
        <dbReference type="EMBL" id="CDQ05964.1"/>
    </source>
</evidence>
<proteinExistence type="predicted"/>
<dbReference type="EMBL" id="LN856804">
    <property type="protein sequence ID" value="CDQ05964.1"/>
    <property type="molecule type" value="Genomic_DNA"/>
</dbReference>
<organism evidence="2">
    <name type="scientific">Brugia malayi</name>
    <name type="common">Filarial nematode worm</name>
    <dbReference type="NCBI Taxonomy" id="6279"/>
    <lineage>
        <taxon>Eukaryota</taxon>
        <taxon>Metazoa</taxon>
        <taxon>Ecdysozoa</taxon>
        <taxon>Nematoda</taxon>
        <taxon>Chromadorea</taxon>
        <taxon>Rhabditida</taxon>
        <taxon>Spirurina</taxon>
        <taxon>Spiruromorpha</taxon>
        <taxon>Filarioidea</taxon>
        <taxon>Onchocercidae</taxon>
        <taxon>Brugia</taxon>
    </lineage>
</organism>
<sequence length="365" mass="40460">MKPGEIGVVYIGPVPEDKLPKFGWPGCYLAGALCLSDIELARGHVQYQVTYTFPEWTHKQTKTVSSVALVKKKEDFAADSMQAMNEALRDFYAQWLGKLQDVVDANDLYGHLIAENPKNLRIMQAQLKRLFDHRCNPENHSRILELVDAILDAAKPDEVLKYLGSKHENSESDIIIKADMDSRKNAIIDALVIKADALVDEHLAISTQEIPKSFRHGLNVDVGTKTEKTSQASGELTKKSSISDFQLIEDTKKKDTEDIGVGGAGDLLATLESDQVTDTLPTAIETAESDQPRRTVKVTLKEVDTAYYEVLKWLEATDSKVLILSAKQAVAHAHYGRALKYLRKAGDDKNFANNLVVEAAVIEVI</sequence>